<evidence type="ECO:0000256" key="2">
    <source>
        <dbReference type="SAM" id="SignalP"/>
    </source>
</evidence>
<dbReference type="AlphaFoldDB" id="A0AAV2I3L8"/>
<keyword evidence="5" id="KW-1185">Reference proteome</keyword>
<organism evidence="4 5">
    <name type="scientific">Lymnaea stagnalis</name>
    <name type="common">Great pond snail</name>
    <name type="synonym">Helix stagnalis</name>
    <dbReference type="NCBI Taxonomy" id="6523"/>
    <lineage>
        <taxon>Eukaryota</taxon>
        <taxon>Metazoa</taxon>
        <taxon>Spiralia</taxon>
        <taxon>Lophotrochozoa</taxon>
        <taxon>Mollusca</taxon>
        <taxon>Gastropoda</taxon>
        <taxon>Heterobranchia</taxon>
        <taxon>Euthyneura</taxon>
        <taxon>Panpulmonata</taxon>
        <taxon>Hygrophila</taxon>
        <taxon>Lymnaeoidea</taxon>
        <taxon>Lymnaeidae</taxon>
        <taxon>Lymnaea</taxon>
    </lineage>
</organism>
<name>A0AAV2I3L8_LYMST</name>
<dbReference type="Gene3D" id="3.20.20.80">
    <property type="entry name" value="Glycosidases"/>
    <property type="match status" value="1"/>
</dbReference>
<dbReference type="EMBL" id="CAXITT010000423">
    <property type="protein sequence ID" value="CAL1541288.1"/>
    <property type="molecule type" value="Genomic_DNA"/>
</dbReference>
<dbReference type="Proteomes" id="UP001497497">
    <property type="component" value="Unassembled WGS sequence"/>
</dbReference>
<reference evidence="4 5" key="1">
    <citation type="submission" date="2024-04" db="EMBL/GenBank/DDBJ databases">
        <authorList>
            <consortium name="Genoscope - CEA"/>
            <person name="William W."/>
        </authorList>
    </citation>
    <scope>NUCLEOTIDE SEQUENCE [LARGE SCALE GENOMIC DNA]</scope>
</reference>
<dbReference type="GO" id="GO:0005975">
    <property type="term" value="P:carbohydrate metabolic process"/>
    <property type="evidence" value="ECO:0007669"/>
    <property type="project" value="InterPro"/>
</dbReference>
<dbReference type="FunFam" id="3.90.400.10:FF:000001">
    <property type="entry name" value="Maltase A3, isoform A"/>
    <property type="match status" value="1"/>
</dbReference>
<dbReference type="InterPro" id="IPR013780">
    <property type="entry name" value="Glyco_hydro_b"/>
</dbReference>
<dbReference type="InterPro" id="IPR006047">
    <property type="entry name" value="GH13_cat_dom"/>
</dbReference>
<proteinExistence type="predicted"/>
<feature type="chain" id="PRO_5043629123" description="Glycosyl hydrolase family 13 catalytic domain-containing protein" evidence="2">
    <location>
        <begin position="23"/>
        <end position="594"/>
    </location>
</feature>
<gene>
    <name evidence="4" type="ORF">GSLYS_00014894001</name>
</gene>
<evidence type="ECO:0000313" key="4">
    <source>
        <dbReference type="EMBL" id="CAL1541288.1"/>
    </source>
</evidence>
<feature type="domain" description="Glycosyl hydrolase family 13 catalytic" evidence="3">
    <location>
        <begin position="56"/>
        <end position="443"/>
    </location>
</feature>
<comment type="caution">
    <text evidence="4">The sequence shown here is derived from an EMBL/GenBank/DDBJ whole genome shotgun (WGS) entry which is preliminary data.</text>
</comment>
<accession>A0AAV2I3L8</accession>
<keyword evidence="2" id="KW-0732">Signal</keyword>
<evidence type="ECO:0000256" key="1">
    <source>
        <dbReference type="ARBA" id="ARBA00023180"/>
    </source>
</evidence>
<dbReference type="InterPro" id="IPR017853">
    <property type="entry name" value="GH"/>
</dbReference>
<evidence type="ECO:0000313" key="5">
    <source>
        <dbReference type="Proteomes" id="UP001497497"/>
    </source>
</evidence>
<dbReference type="Gene3D" id="2.60.40.1180">
    <property type="entry name" value="Golgi alpha-mannosidase II"/>
    <property type="match status" value="1"/>
</dbReference>
<dbReference type="InterPro" id="IPR045857">
    <property type="entry name" value="O16G_dom_2"/>
</dbReference>
<dbReference type="PANTHER" id="PTHR10357:SF179">
    <property type="entry name" value="NEUTRAL AND BASIC AMINO ACID TRANSPORT PROTEIN RBAT"/>
    <property type="match status" value="1"/>
</dbReference>
<dbReference type="Gene3D" id="3.90.400.10">
    <property type="entry name" value="Oligo-1,6-glucosidase, Domain 2"/>
    <property type="match status" value="1"/>
</dbReference>
<evidence type="ECO:0000259" key="3">
    <source>
        <dbReference type="SMART" id="SM00642"/>
    </source>
</evidence>
<dbReference type="SUPFAM" id="SSF51445">
    <property type="entry name" value="(Trans)glycosidases"/>
    <property type="match status" value="1"/>
</dbReference>
<dbReference type="PANTHER" id="PTHR10357">
    <property type="entry name" value="ALPHA-AMYLASE FAMILY MEMBER"/>
    <property type="match status" value="1"/>
</dbReference>
<dbReference type="SMART" id="SM00642">
    <property type="entry name" value="Aamy"/>
    <property type="match status" value="1"/>
</dbReference>
<sequence>MRPVRLLTIDMTSCLIWLLAVSYLIGSIKVGCDSGVVVSPHPTQNLSWWQTGVVYQIYPRSFKDSDGDGIGDIRGIISELDYFTYLGIDCIWLSPVCRSPMKDFGYDCSDFEDIDPVFGTLDDYKTLVAEAHKRGLKILSDFESVYSSDQHDWFQKSVRREGKYTNYYVWEDGLLLPNGTRAPPNNWLSIFGGPAWQWNDERRQFYYHVFLKEQPDLNHRDANVRWEMLDTLRYWLDLGVDGFRLDAISALYETGNVTLNEPPSGRNVPHDQEDFLNHTYTQNQPEVYPDVTSWHELLQEYSRKDGNERFMVIEIYEGTQIRKKLYATGGNPFNFDLLGMSRNLTAREVFETVMNEYDNLPPGKWPNFVLGNHDSRRISHLYGPQYVDVFNTLVLTLWGTPTTYYGEELGMLEADLRWDQTLDPWGLFYGPSRYDEFSRDPERTPMQWTSGPQSGFTTGNTTWLPLATNYTTLNVQTEKESSQQTSLKLYKQLVALRKKQAFQTGEFKPAIVTDDVFSYFRSGDFETYLVVLNFRVEEVNDWSTYAGVKATAVLVTPGVKAIQEGQEVNLQNLRLGPGEGLVLRVSTTTSPIIG</sequence>
<feature type="signal peptide" evidence="2">
    <location>
        <begin position="1"/>
        <end position="22"/>
    </location>
</feature>
<dbReference type="Pfam" id="PF00128">
    <property type="entry name" value="Alpha-amylase"/>
    <property type="match status" value="1"/>
</dbReference>
<protein>
    <recommendedName>
        <fullName evidence="3">Glycosyl hydrolase family 13 catalytic domain-containing protein</fullName>
    </recommendedName>
</protein>
<keyword evidence="1" id="KW-0325">Glycoprotein</keyword>